<dbReference type="InterPro" id="IPR040028">
    <property type="entry name" value="IFTAP"/>
</dbReference>
<accession>A0A5F8H023</accession>
<dbReference type="OMA" id="FINCPRQ"/>
<dbReference type="PANTHER" id="PTHR35543:SF1">
    <property type="entry name" value="INTRAFLAGELLAR TRANSPORT-ASSOCIATED PROTEIN"/>
    <property type="match status" value="1"/>
</dbReference>
<dbReference type="Ensembl" id="ENSMODT00000077066.1">
    <property type="protein sequence ID" value="ENSMODP00000053213.1"/>
    <property type="gene ID" value="ENSMODG00000040645.1"/>
</dbReference>
<dbReference type="GeneTree" id="ENSGT00390000013149"/>
<dbReference type="InParanoid" id="A0A5F8H023"/>
<sequence length="195" mass="22640">MNKLFKNMFVQLLRLGMVNEDQLTEQALDQFINCPRQTYEEFVNSFTHFSEDHEVIKSQTLGRDSSRNIFASVVSPHGQHIRNKDLSLSFASQPQEEEQIMIDEGQKVGISIKDDLNQTKKVKIDNFLDLEDFDMNEETDYKLIPELLLLPGEVEEAFFSASGYMPSFNQRSHPEPKAWPTEQPTYRHVKEVPEN</sequence>
<dbReference type="FunCoup" id="A0A5F8H023">
    <property type="interactions" value="58"/>
</dbReference>
<dbReference type="Proteomes" id="UP000002280">
    <property type="component" value="Chromosome 6"/>
</dbReference>
<dbReference type="GO" id="GO:0007283">
    <property type="term" value="P:spermatogenesis"/>
    <property type="evidence" value="ECO:0000318"/>
    <property type="project" value="GO_Central"/>
</dbReference>
<protein>
    <submittedName>
        <fullName evidence="2">Uncharacterized protein</fullName>
    </submittedName>
</protein>
<dbReference type="Bgee" id="ENSMODG00000040645">
    <property type="expression patterns" value="Expressed in spermatocyte and 2 other cell types or tissues"/>
</dbReference>
<dbReference type="GO" id="GO:0007340">
    <property type="term" value="P:acrosome reaction"/>
    <property type="evidence" value="ECO:0000318"/>
    <property type="project" value="GO_Central"/>
</dbReference>
<dbReference type="GO" id="GO:0097731">
    <property type="term" value="C:9+0 non-motile cilium"/>
    <property type="evidence" value="ECO:0000318"/>
    <property type="project" value="GO_Central"/>
</dbReference>
<dbReference type="PANTHER" id="PTHR35543">
    <property type="entry name" value="PROTEIN C11ORF74"/>
    <property type="match status" value="1"/>
</dbReference>
<organism evidence="2 3">
    <name type="scientific">Monodelphis domestica</name>
    <name type="common">Gray short-tailed opossum</name>
    <dbReference type="NCBI Taxonomy" id="13616"/>
    <lineage>
        <taxon>Eukaryota</taxon>
        <taxon>Metazoa</taxon>
        <taxon>Chordata</taxon>
        <taxon>Craniata</taxon>
        <taxon>Vertebrata</taxon>
        <taxon>Euteleostomi</taxon>
        <taxon>Mammalia</taxon>
        <taxon>Metatheria</taxon>
        <taxon>Didelphimorphia</taxon>
        <taxon>Didelphidae</taxon>
        <taxon>Monodelphis</taxon>
    </lineage>
</organism>
<name>A0A5F8H023_MONDO</name>
<dbReference type="Pfam" id="PF17722">
    <property type="entry name" value="IFTAP"/>
    <property type="match status" value="1"/>
</dbReference>
<dbReference type="GO" id="GO:0005829">
    <property type="term" value="C:cytosol"/>
    <property type="evidence" value="ECO:0000318"/>
    <property type="project" value="GO_Central"/>
</dbReference>
<reference evidence="2" key="3">
    <citation type="submission" date="2025-09" db="UniProtKB">
        <authorList>
            <consortium name="Ensembl"/>
        </authorList>
    </citation>
    <scope>IDENTIFICATION</scope>
</reference>
<reference evidence="2 3" key="1">
    <citation type="journal article" date="2007" name="Nature">
        <title>Genome of the marsupial Monodelphis domestica reveals innovation in non-coding sequences.</title>
        <authorList>
            <person name="Mikkelsen T.S."/>
            <person name="Wakefield M.J."/>
            <person name="Aken B."/>
            <person name="Amemiya C.T."/>
            <person name="Chang J.L."/>
            <person name="Duke S."/>
            <person name="Garber M."/>
            <person name="Gentles A.J."/>
            <person name="Goodstadt L."/>
            <person name="Heger A."/>
            <person name="Jurka J."/>
            <person name="Kamal M."/>
            <person name="Mauceli E."/>
            <person name="Searle S.M."/>
            <person name="Sharpe T."/>
            <person name="Baker M.L."/>
            <person name="Batzer M.A."/>
            <person name="Benos P.V."/>
            <person name="Belov K."/>
            <person name="Clamp M."/>
            <person name="Cook A."/>
            <person name="Cuff J."/>
            <person name="Das R."/>
            <person name="Davidow L."/>
            <person name="Deakin J.E."/>
            <person name="Fazzari M.J."/>
            <person name="Glass J.L."/>
            <person name="Grabherr M."/>
            <person name="Greally J.M."/>
            <person name="Gu W."/>
            <person name="Hore T.A."/>
            <person name="Huttley G.A."/>
            <person name="Kleber M."/>
            <person name="Jirtle R.L."/>
            <person name="Koina E."/>
            <person name="Lee J.T."/>
            <person name="Mahony S."/>
            <person name="Marra M.A."/>
            <person name="Miller R.D."/>
            <person name="Nicholls R.D."/>
            <person name="Oda M."/>
            <person name="Papenfuss A.T."/>
            <person name="Parra Z.E."/>
            <person name="Pollock D.D."/>
            <person name="Ray D.A."/>
            <person name="Schein J.E."/>
            <person name="Speed T.P."/>
            <person name="Thompson K."/>
            <person name="VandeBerg J.L."/>
            <person name="Wade C.M."/>
            <person name="Walker J.A."/>
            <person name="Waters P.D."/>
            <person name="Webber C."/>
            <person name="Weidman J.R."/>
            <person name="Xie X."/>
            <person name="Zody M.C."/>
            <person name="Baldwin J."/>
            <person name="Abdouelleil A."/>
            <person name="Abdulkadir J."/>
            <person name="Abebe A."/>
            <person name="Abera B."/>
            <person name="Abreu J."/>
            <person name="Acer S.C."/>
            <person name="Aftuck L."/>
            <person name="Alexander A."/>
            <person name="An P."/>
            <person name="Anderson E."/>
            <person name="Anderson S."/>
            <person name="Arachi H."/>
            <person name="Azer M."/>
            <person name="Bachantsang P."/>
            <person name="Barry A."/>
            <person name="Bayul T."/>
            <person name="Berlin A."/>
            <person name="Bessette D."/>
            <person name="Bloom T."/>
            <person name="Bloom T."/>
            <person name="Boguslavskiy L."/>
            <person name="Bonnet C."/>
            <person name="Boukhgalter B."/>
            <person name="Bourzgui I."/>
            <person name="Brown A."/>
            <person name="Cahill P."/>
            <person name="Channer S."/>
            <person name="Cheshatsang Y."/>
            <person name="Chuda L."/>
            <person name="Citroen M."/>
            <person name="Collymore A."/>
            <person name="Cooke P."/>
            <person name="Costello M."/>
            <person name="D'Aco K."/>
            <person name="Daza R."/>
            <person name="De Haan G."/>
            <person name="DeGray S."/>
            <person name="DeMaso C."/>
            <person name="Dhargay N."/>
            <person name="Dooley K."/>
            <person name="Dooley E."/>
            <person name="Doricent M."/>
            <person name="Dorje P."/>
            <person name="Dorjee K."/>
            <person name="Dupes A."/>
            <person name="Elong R."/>
            <person name="Falk J."/>
            <person name="Farina A."/>
            <person name="Faro S."/>
            <person name="Ferguson D."/>
            <person name="Fisher S."/>
            <person name="Foley C.D."/>
            <person name="Franke A."/>
            <person name="Friedrich D."/>
            <person name="Gadbois L."/>
            <person name="Gearin G."/>
            <person name="Gearin C.R."/>
            <person name="Giannoukos G."/>
            <person name="Goode T."/>
            <person name="Graham J."/>
            <person name="Grandbois E."/>
            <person name="Grewal S."/>
            <person name="Gyaltsen K."/>
            <person name="Hafez N."/>
            <person name="Hagos B."/>
            <person name="Hall J."/>
            <person name="Henson C."/>
            <person name="Hollinger A."/>
            <person name="Honan T."/>
            <person name="Huard M.D."/>
            <person name="Hughes L."/>
            <person name="Hurhula B."/>
            <person name="Husby M.E."/>
            <person name="Kamat A."/>
            <person name="Kanga B."/>
            <person name="Kashin S."/>
            <person name="Khazanovich D."/>
            <person name="Kisner P."/>
            <person name="Lance K."/>
            <person name="Lara M."/>
            <person name="Lee W."/>
            <person name="Lennon N."/>
            <person name="Letendre F."/>
            <person name="LeVine R."/>
            <person name="Lipovsky A."/>
            <person name="Liu X."/>
            <person name="Liu J."/>
            <person name="Liu S."/>
            <person name="Lokyitsang T."/>
            <person name="Lokyitsang Y."/>
            <person name="Lubonja R."/>
            <person name="Lui A."/>
            <person name="MacDonald P."/>
            <person name="Magnisalis V."/>
            <person name="Maru K."/>
            <person name="Matthews C."/>
            <person name="McCusker W."/>
            <person name="McDonough S."/>
            <person name="Mehta T."/>
            <person name="Meldrim J."/>
            <person name="Meneus L."/>
            <person name="Mihai O."/>
            <person name="Mihalev A."/>
            <person name="Mihova T."/>
            <person name="Mittelman R."/>
            <person name="Mlenga V."/>
            <person name="Montmayeur A."/>
            <person name="Mulrain L."/>
            <person name="Navidi A."/>
            <person name="Naylor J."/>
            <person name="Negash T."/>
            <person name="Nguyen T."/>
            <person name="Nguyen N."/>
            <person name="Nicol R."/>
            <person name="Norbu C."/>
            <person name="Norbu N."/>
            <person name="Novod N."/>
            <person name="O'Neill B."/>
            <person name="Osman S."/>
            <person name="Markiewicz E."/>
            <person name="Oyono O.L."/>
            <person name="Patti C."/>
            <person name="Phunkhang P."/>
            <person name="Pierre F."/>
            <person name="Priest M."/>
            <person name="Raghuraman S."/>
            <person name="Rege F."/>
            <person name="Reyes R."/>
            <person name="Rise C."/>
            <person name="Rogov P."/>
            <person name="Ross K."/>
            <person name="Ryan E."/>
            <person name="Settipalli S."/>
            <person name="Shea T."/>
            <person name="Sherpa N."/>
            <person name="Shi L."/>
            <person name="Shih D."/>
            <person name="Sparrow T."/>
            <person name="Spaulding J."/>
            <person name="Stalker J."/>
            <person name="Stange-Thomann N."/>
            <person name="Stavropoulos S."/>
            <person name="Stone C."/>
            <person name="Strader C."/>
            <person name="Tesfaye S."/>
            <person name="Thomson T."/>
            <person name="Thoulutsang Y."/>
            <person name="Thoulutsang D."/>
            <person name="Topham K."/>
            <person name="Topping I."/>
            <person name="Tsamla T."/>
            <person name="Vassiliev H."/>
            <person name="Vo A."/>
            <person name="Wangchuk T."/>
            <person name="Wangdi T."/>
            <person name="Weiand M."/>
            <person name="Wilkinson J."/>
            <person name="Wilson A."/>
            <person name="Yadav S."/>
            <person name="Young G."/>
            <person name="Yu Q."/>
            <person name="Zembek L."/>
            <person name="Zhong D."/>
            <person name="Zimmer A."/>
            <person name="Zwirko Z."/>
            <person name="Jaffe D.B."/>
            <person name="Alvarez P."/>
            <person name="Brockman W."/>
            <person name="Butler J."/>
            <person name="Chin C."/>
            <person name="Gnerre S."/>
            <person name="MacCallum I."/>
            <person name="Graves J.A."/>
            <person name="Ponting C.P."/>
            <person name="Breen M."/>
            <person name="Samollow P.B."/>
            <person name="Lander E.S."/>
            <person name="Lindblad-Toh K."/>
        </authorList>
    </citation>
    <scope>NUCLEOTIDE SEQUENCE [LARGE SCALE GENOMIC DNA]</scope>
</reference>
<reference evidence="2" key="2">
    <citation type="submission" date="2025-08" db="UniProtKB">
        <authorList>
            <consortium name="Ensembl"/>
        </authorList>
    </citation>
    <scope>IDENTIFICATION</scope>
</reference>
<evidence type="ECO:0000313" key="3">
    <source>
        <dbReference type="Proteomes" id="UP000002280"/>
    </source>
</evidence>
<dbReference type="AlphaFoldDB" id="A0A5F8H023"/>
<evidence type="ECO:0000256" key="1">
    <source>
        <dbReference type="SAM" id="MobiDB-lite"/>
    </source>
</evidence>
<evidence type="ECO:0000313" key="2">
    <source>
        <dbReference type="Ensembl" id="ENSMODP00000053213.1"/>
    </source>
</evidence>
<dbReference type="GO" id="GO:0120160">
    <property type="term" value="F:intraciliary transport particle A binding"/>
    <property type="evidence" value="ECO:0000318"/>
    <property type="project" value="GO_Central"/>
</dbReference>
<feature type="region of interest" description="Disordered" evidence="1">
    <location>
        <begin position="169"/>
        <end position="195"/>
    </location>
</feature>
<proteinExistence type="predicted"/>
<keyword evidence="3" id="KW-1185">Reference proteome</keyword>
<dbReference type="STRING" id="13616.ENSMODP00000053213"/>